<dbReference type="SMART" id="SM00382">
    <property type="entry name" value="AAA"/>
    <property type="match status" value="1"/>
</dbReference>
<dbReference type="GO" id="GO:0005886">
    <property type="term" value="C:plasma membrane"/>
    <property type="evidence" value="ECO:0007669"/>
    <property type="project" value="UniProtKB-SubCell"/>
</dbReference>
<dbReference type="InterPro" id="IPR050319">
    <property type="entry name" value="ABC_transp_ATP-bind"/>
</dbReference>
<keyword evidence="4" id="KW-0547">Nucleotide-binding</keyword>
<sequence>MGLGPKRRLQALDNINLEIRRGEILGLVGESGSGKSTLGRTVVGLTAPTEGQIKFVSSNDTSELRSKRFGAQMVFQNPYLSLNPRQKVKNIIGEPIEVHHIEGDVHQRVSELMAQVGLSPQFAERRPSEMSGGQAQRVGIARALALSPELIVCDEAISALDVSIQAQVLNLFSEIQEQTGCSYLFISHDLPVVERLSHRVAIMYLGRIVEVAETTDLFAHPRHPYTRALIGSAPRLEAKKLKFEPIKGEIPSPINPPIGCHFHPRCPLAIDRCRVERPALVASEAGHLAACHRAEEVVKLPHPNEAQSGDAASSSSFSERHQK</sequence>
<dbReference type="GO" id="GO:0055085">
    <property type="term" value="P:transmembrane transport"/>
    <property type="evidence" value="ECO:0007669"/>
    <property type="project" value="UniProtKB-ARBA"/>
</dbReference>
<dbReference type="Proteomes" id="UP001151234">
    <property type="component" value="Unassembled WGS sequence"/>
</dbReference>
<evidence type="ECO:0000256" key="4">
    <source>
        <dbReference type="ARBA" id="ARBA00022741"/>
    </source>
</evidence>
<dbReference type="GO" id="GO:0015833">
    <property type="term" value="P:peptide transport"/>
    <property type="evidence" value="ECO:0007669"/>
    <property type="project" value="InterPro"/>
</dbReference>
<organism evidence="8 9">
    <name type="scientific">Hoeflea prorocentri</name>
    <dbReference type="NCBI Taxonomy" id="1922333"/>
    <lineage>
        <taxon>Bacteria</taxon>
        <taxon>Pseudomonadati</taxon>
        <taxon>Pseudomonadota</taxon>
        <taxon>Alphaproteobacteria</taxon>
        <taxon>Hyphomicrobiales</taxon>
        <taxon>Rhizobiaceae</taxon>
        <taxon>Hoeflea</taxon>
    </lineage>
</organism>
<proteinExistence type="inferred from homology"/>
<gene>
    <name evidence="8" type="ORF">OQ273_01240</name>
</gene>
<dbReference type="NCBIfam" id="TIGR01727">
    <property type="entry name" value="oligo_HPY"/>
    <property type="match status" value="1"/>
</dbReference>
<dbReference type="PROSITE" id="PS50893">
    <property type="entry name" value="ABC_TRANSPORTER_2"/>
    <property type="match status" value="1"/>
</dbReference>
<feature type="domain" description="ABC transporter" evidence="7">
    <location>
        <begin position="1"/>
        <end position="230"/>
    </location>
</feature>
<comment type="subcellular location">
    <subcellularLocation>
        <location evidence="1">Cell inner membrane</location>
        <topology evidence="1">Peripheral membrane protein</topology>
    </subcellularLocation>
</comment>
<dbReference type="Pfam" id="PF08352">
    <property type="entry name" value="oligo_HPY"/>
    <property type="match status" value="1"/>
</dbReference>
<evidence type="ECO:0000256" key="5">
    <source>
        <dbReference type="ARBA" id="ARBA00022840"/>
    </source>
</evidence>
<dbReference type="CDD" id="cd03257">
    <property type="entry name" value="ABC_NikE_OppD_transporters"/>
    <property type="match status" value="1"/>
</dbReference>
<keyword evidence="5 8" id="KW-0067">ATP-binding</keyword>
<dbReference type="SUPFAM" id="SSF52540">
    <property type="entry name" value="P-loop containing nucleoside triphosphate hydrolases"/>
    <property type="match status" value="1"/>
</dbReference>
<dbReference type="EMBL" id="JAPJZI010000001">
    <property type="protein sequence ID" value="MDA5397181.1"/>
    <property type="molecule type" value="Genomic_DNA"/>
</dbReference>
<accession>A0A9X3ZG24</accession>
<dbReference type="InterPro" id="IPR017871">
    <property type="entry name" value="ABC_transporter-like_CS"/>
</dbReference>
<dbReference type="FunFam" id="3.40.50.300:FF:000016">
    <property type="entry name" value="Oligopeptide ABC transporter ATP-binding component"/>
    <property type="match status" value="1"/>
</dbReference>
<comment type="caution">
    <text evidence="8">The sequence shown here is derived from an EMBL/GenBank/DDBJ whole genome shotgun (WGS) entry which is preliminary data.</text>
</comment>
<keyword evidence="3" id="KW-0813">Transport</keyword>
<dbReference type="PANTHER" id="PTHR43776">
    <property type="entry name" value="TRANSPORT ATP-BINDING PROTEIN"/>
    <property type="match status" value="1"/>
</dbReference>
<dbReference type="RefSeq" id="WP_267993005.1">
    <property type="nucleotide sequence ID" value="NZ_JAPJZI010000001.1"/>
</dbReference>
<evidence type="ECO:0000256" key="3">
    <source>
        <dbReference type="ARBA" id="ARBA00022448"/>
    </source>
</evidence>
<dbReference type="InterPro" id="IPR003439">
    <property type="entry name" value="ABC_transporter-like_ATP-bd"/>
</dbReference>
<evidence type="ECO:0000256" key="6">
    <source>
        <dbReference type="SAM" id="MobiDB-lite"/>
    </source>
</evidence>
<evidence type="ECO:0000313" key="8">
    <source>
        <dbReference type="EMBL" id="MDA5397181.1"/>
    </source>
</evidence>
<dbReference type="Gene3D" id="3.40.50.300">
    <property type="entry name" value="P-loop containing nucleotide triphosphate hydrolases"/>
    <property type="match status" value="1"/>
</dbReference>
<protein>
    <submittedName>
        <fullName evidence="8">ATP-binding cassette domain-containing protein</fullName>
    </submittedName>
</protein>
<dbReference type="Pfam" id="PF00005">
    <property type="entry name" value="ABC_tran"/>
    <property type="match status" value="1"/>
</dbReference>
<name>A0A9X3ZG24_9HYPH</name>
<dbReference type="InterPro" id="IPR003593">
    <property type="entry name" value="AAA+_ATPase"/>
</dbReference>
<evidence type="ECO:0000259" key="7">
    <source>
        <dbReference type="PROSITE" id="PS50893"/>
    </source>
</evidence>
<dbReference type="GO" id="GO:0016887">
    <property type="term" value="F:ATP hydrolysis activity"/>
    <property type="evidence" value="ECO:0007669"/>
    <property type="project" value="InterPro"/>
</dbReference>
<keyword evidence="9" id="KW-1185">Reference proteome</keyword>
<reference evidence="8" key="1">
    <citation type="submission" date="2022-11" db="EMBL/GenBank/DDBJ databases">
        <title>Draft genome sequence of Hoeflea poritis E7-10 and Hoeflea prorocentri PM5-8, separated from scleractinian coral Porites lutea and marine dinoflagellate.</title>
        <authorList>
            <person name="Zhang G."/>
            <person name="Wei Q."/>
            <person name="Cai L."/>
        </authorList>
    </citation>
    <scope>NUCLEOTIDE SEQUENCE</scope>
    <source>
        <strain evidence="8">PM5-8</strain>
    </source>
</reference>
<dbReference type="AlphaFoldDB" id="A0A9X3ZG24"/>
<evidence type="ECO:0000313" key="9">
    <source>
        <dbReference type="Proteomes" id="UP001151234"/>
    </source>
</evidence>
<feature type="region of interest" description="Disordered" evidence="6">
    <location>
        <begin position="301"/>
        <end position="323"/>
    </location>
</feature>
<dbReference type="InterPro" id="IPR013563">
    <property type="entry name" value="Oligopep_ABC_C"/>
</dbReference>
<evidence type="ECO:0000256" key="1">
    <source>
        <dbReference type="ARBA" id="ARBA00004417"/>
    </source>
</evidence>
<dbReference type="PROSITE" id="PS00211">
    <property type="entry name" value="ABC_TRANSPORTER_1"/>
    <property type="match status" value="1"/>
</dbReference>
<dbReference type="GO" id="GO:0005524">
    <property type="term" value="F:ATP binding"/>
    <property type="evidence" value="ECO:0007669"/>
    <property type="project" value="UniProtKB-KW"/>
</dbReference>
<comment type="similarity">
    <text evidence="2">Belongs to the ABC transporter superfamily.</text>
</comment>
<dbReference type="InterPro" id="IPR027417">
    <property type="entry name" value="P-loop_NTPase"/>
</dbReference>
<feature type="compositionally biased region" description="Low complexity" evidence="6">
    <location>
        <begin position="306"/>
        <end position="317"/>
    </location>
</feature>
<evidence type="ECO:0000256" key="2">
    <source>
        <dbReference type="ARBA" id="ARBA00005417"/>
    </source>
</evidence>